<evidence type="ECO:0000256" key="5">
    <source>
        <dbReference type="ARBA" id="ARBA00022989"/>
    </source>
</evidence>
<feature type="transmembrane region" description="Helical" evidence="9">
    <location>
        <begin position="186"/>
        <end position="208"/>
    </location>
</feature>
<dbReference type="InterPro" id="IPR050363">
    <property type="entry name" value="MIP/Aquaporin"/>
</dbReference>
<keyword evidence="5 9" id="KW-1133">Transmembrane helix</keyword>
<evidence type="ECO:0000256" key="8">
    <source>
        <dbReference type="RuleBase" id="RU000477"/>
    </source>
</evidence>
<dbReference type="PANTHER" id="PTHR43829:SF4">
    <property type="entry name" value="AQUAPORIN-9"/>
    <property type="match status" value="1"/>
</dbReference>
<dbReference type="GO" id="GO:0055085">
    <property type="term" value="P:transmembrane transport"/>
    <property type="evidence" value="ECO:0007669"/>
    <property type="project" value="UniProtKB-ARBA"/>
</dbReference>
<comment type="function">
    <text evidence="7">Aquaglyceroporin that may modulate the water content and osmolytes during anhydrobiosis.</text>
</comment>
<accession>A0ABD6EJB4</accession>
<dbReference type="InterPro" id="IPR023271">
    <property type="entry name" value="Aquaporin-like"/>
</dbReference>
<feature type="transmembrane region" description="Helical" evidence="9">
    <location>
        <begin position="96"/>
        <end position="117"/>
    </location>
</feature>
<comment type="caution">
    <text evidence="10">The sequence shown here is derived from an EMBL/GenBank/DDBJ whole genome shotgun (WGS) entry which is preliminary data.</text>
</comment>
<evidence type="ECO:0000313" key="11">
    <source>
        <dbReference type="Proteomes" id="UP001608902"/>
    </source>
</evidence>
<comment type="subcellular location">
    <subcellularLocation>
        <location evidence="1">Membrane</location>
        <topology evidence="1">Multi-pass membrane protein</topology>
    </subcellularLocation>
</comment>
<evidence type="ECO:0000256" key="2">
    <source>
        <dbReference type="ARBA" id="ARBA00006175"/>
    </source>
</evidence>
<evidence type="ECO:0000256" key="6">
    <source>
        <dbReference type="ARBA" id="ARBA00023136"/>
    </source>
</evidence>
<proteinExistence type="inferred from homology"/>
<keyword evidence="4 8" id="KW-0812">Transmembrane</keyword>
<keyword evidence="3 8" id="KW-0813">Transport</keyword>
<dbReference type="EMBL" id="JBGFUD010004457">
    <property type="protein sequence ID" value="MFH4979645.1"/>
    <property type="molecule type" value="Genomic_DNA"/>
</dbReference>
<reference evidence="10 11" key="1">
    <citation type="submission" date="2024-08" db="EMBL/GenBank/DDBJ databases">
        <title>Gnathostoma spinigerum genome.</title>
        <authorList>
            <person name="Gonzalez-Bertolin B."/>
            <person name="Monzon S."/>
            <person name="Zaballos A."/>
            <person name="Jimenez P."/>
            <person name="Dekumyoy P."/>
            <person name="Varona S."/>
            <person name="Cuesta I."/>
            <person name="Sumanam S."/>
            <person name="Adisakwattana P."/>
            <person name="Gasser R.B."/>
            <person name="Hernandez-Gonzalez A."/>
            <person name="Young N.D."/>
            <person name="Perteguer M.J."/>
        </authorList>
    </citation>
    <scope>NUCLEOTIDE SEQUENCE [LARGE SCALE GENOMIC DNA]</scope>
    <source>
        <strain evidence="10">AL3</strain>
        <tissue evidence="10">Liver</tissue>
    </source>
</reference>
<evidence type="ECO:0000256" key="3">
    <source>
        <dbReference type="ARBA" id="ARBA00022448"/>
    </source>
</evidence>
<gene>
    <name evidence="10" type="ORF">AB6A40_006354</name>
</gene>
<keyword evidence="11" id="KW-1185">Reference proteome</keyword>
<name>A0ABD6EJB4_9BILA</name>
<dbReference type="Gene3D" id="1.20.1080.10">
    <property type="entry name" value="Glycerol uptake facilitator protein"/>
    <property type="match status" value="1"/>
</dbReference>
<feature type="transmembrane region" description="Helical" evidence="9">
    <location>
        <begin position="235"/>
        <end position="258"/>
    </location>
</feature>
<feature type="transmembrane region" description="Helical" evidence="9">
    <location>
        <begin position="156"/>
        <end position="174"/>
    </location>
</feature>
<evidence type="ECO:0000313" key="10">
    <source>
        <dbReference type="EMBL" id="MFH4979645.1"/>
    </source>
</evidence>
<dbReference type="AlphaFoldDB" id="A0ABD6EJB4"/>
<evidence type="ECO:0000256" key="1">
    <source>
        <dbReference type="ARBA" id="ARBA00004141"/>
    </source>
</evidence>
<sequence>MFESIRDTVCNLAHIENFLARRLLAEFIGTFFLLLIGTSANVQHALDGSSLISPQIAWGIGFAFAVLCAANTSGAHLNPAISFTALLFRDLTVLEFALYALVQIFGAFVGTAVAFLCHFDDIVKLGNGTLEVIGPSATAGLFATFPTAHISVVGSFFDELIGTAILAGVISLIFDDRQCVEISVKPLMCGLTMTMIAMSFGSNGGFAINPARDLGPRIFLLIAGYGWSIFSAHNWYFWIPLVAPMIGAFVGTSTYKLFIGMHGLEESVDISTSSYPRGTRISRIGDDIQYPKY</sequence>
<evidence type="ECO:0000256" key="4">
    <source>
        <dbReference type="ARBA" id="ARBA00022692"/>
    </source>
</evidence>
<evidence type="ECO:0000256" key="9">
    <source>
        <dbReference type="SAM" id="Phobius"/>
    </source>
</evidence>
<feature type="transmembrane region" description="Helical" evidence="9">
    <location>
        <begin position="56"/>
        <end position="76"/>
    </location>
</feature>
<comment type="similarity">
    <text evidence="2 8">Belongs to the MIP/aquaporin (TC 1.A.8) family.</text>
</comment>
<dbReference type="InterPro" id="IPR000425">
    <property type="entry name" value="MIP"/>
</dbReference>
<evidence type="ECO:0000256" key="7">
    <source>
        <dbReference type="ARBA" id="ARBA00045280"/>
    </source>
</evidence>
<dbReference type="PRINTS" id="PR00783">
    <property type="entry name" value="MINTRINSICP"/>
</dbReference>
<dbReference type="Pfam" id="PF00230">
    <property type="entry name" value="MIP"/>
    <property type="match status" value="1"/>
</dbReference>
<feature type="transmembrane region" description="Helical" evidence="9">
    <location>
        <begin position="23"/>
        <end position="44"/>
    </location>
</feature>
<dbReference type="PANTHER" id="PTHR43829">
    <property type="entry name" value="AQUAPORIN OR AQUAGLYCEROPORIN RELATED"/>
    <property type="match status" value="1"/>
</dbReference>
<dbReference type="GO" id="GO:0016020">
    <property type="term" value="C:membrane"/>
    <property type="evidence" value="ECO:0007669"/>
    <property type="project" value="UniProtKB-SubCell"/>
</dbReference>
<organism evidence="10 11">
    <name type="scientific">Gnathostoma spinigerum</name>
    <dbReference type="NCBI Taxonomy" id="75299"/>
    <lineage>
        <taxon>Eukaryota</taxon>
        <taxon>Metazoa</taxon>
        <taxon>Ecdysozoa</taxon>
        <taxon>Nematoda</taxon>
        <taxon>Chromadorea</taxon>
        <taxon>Rhabditida</taxon>
        <taxon>Spirurina</taxon>
        <taxon>Gnathostomatomorpha</taxon>
        <taxon>Gnathostomatoidea</taxon>
        <taxon>Gnathostomatidae</taxon>
        <taxon>Gnathostoma</taxon>
    </lineage>
</organism>
<dbReference type="Proteomes" id="UP001608902">
    <property type="component" value="Unassembled WGS sequence"/>
</dbReference>
<protein>
    <submittedName>
        <fullName evidence="10">Uncharacterized protein</fullName>
    </submittedName>
</protein>
<keyword evidence="6 9" id="KW-0472">Membrane</keyword>
<dbReference type="PROSITE" id="PS00221">
    <property type="entry name" value="MIP"/>
    <property type="match status" value="1"/>
</dbReference>
<dbReference type="InterPro" id="IPR022357">
    <property type="entry name" value="MIP_CS"/>
</dbReference>
<dbReference type="SUPFAM" id="SSF81338">
    <property type="entry name" value="Aquaporin-like"/>
    <property type="match status" value="1"/>
</dbReference>